<name>L0P929_PNEJI</name>
<dbReference type="GO" id="GO:0005886">
    <property type="term" value="C:plasma membrane"/>
    <property type="evidence" value="ECO:0007669"/>
    <property type="project" value="TreeGrafter"/>
</dbReference>
<dbReference type="Pfam" id="PF21072">
    <property type="entry name" value="EFR3"/>
    <property type="match status" value="1"/>
</dbReference>
<evidence type="ECO:0000313" key="2">
    <source>
        <dbReference type="EMBL" id="CCJ28881.1"/>
    </source>
</evidence>
<dbReference type="VEuPathDB" id="FungiDB:PNEJI1_001882"/>
<dbReference type="InterPro" id="IPR039786">
    <property type="entry name" value="EFR3"/>
</dbReference>
<reference evidence="2 3" key="1">
    <citation type="journal article" date="2012" name="MBio">
        <title>De novo assembly of the Pneumocystis jirovecii genome from a single bronchoalveolar lavage fluid specimen from a patient.</title>
        <authorList>
            <person name="Cisse O.H."/>
            <person name="Pagni M."/>
            <person name="Hauser P.M."/>
        </authorList>
    </citation>
    <scope>NUCLEOTIDE SEQUENCE [LARGE SCALE GENOMIC DNA]</scope>
    <source>
        <strain evidence="2 3">SE8</strain>
    </source>
</reference>
<dbReference type="InParanoid" id="L0P929"/>
<dbReference type="STRING" id="1209962.L0P929"/>
<evidence type="ECO:0008006" key="4">
    <source>
        <dbReference type="Google" id="ProtNLM"/>
    </source>
</evidence>
<evidence type="ECO:0000313" key="3">
    <source>
        <dbReference type="Proteomes" id="UP000010422"/>
    </source>
</evidence>
<organism evidence="3">
    <name type="scientific">Pneumocystis jirovecii</name>
    <name type="common">Human pneumocystis pneumonia agent</name>
    <dbReference type="NCBI Taxonomy" id="42068"/>
    <lineage>
        <taxon>Eukaryota</taxon>
        <taxon>Fungi</taxon>
        <taxon>Dikarya</taxon>
        <taxon>Ascomycota</taxon>
        <taxon>Taphrinomycotina</taxon>
        <taxon>Pneumocystomycetes</taxon>
        <taxon>Pneumocystaceae</taxon>
        <taxon>Pneumocystis</taxon>
    </lineage>
</organism>
<dbReference type="PANTHER" id="PTHR47766">
    <property type="entry name" value="PROTEIN EFR3"/>
    <property type="match status" value="1"/>
</dbReference>
<protein>
    <recommendedName>
        <fullName evidence="4">Protein EFR3</fullName>
    </recommendedName>
</protein>
<dbReference type="AlphaFoldDB" id="L0P929"/>
<dbReference type="PANTHER" id="PTHR47766:SF1">
    <property type="entry name" value="PROTEIN EFR3"/>
    <property type="match status" value="1"/>
</dbReference>
<gene>
    <name evidence="2" type="ORF">PNEJI1_001882</name>
</gene>
<dbReference type="Proteomes" id="UP000010422">
    <property type="component" value="Unassembled WGS sequence"/>
</dbReference>
<sequence>MNIFFKSKHTKLILRCYPKSQTSEHKPNSSELSYLCYYGFTKPSKLPKVGIFLERKLSKDVYRRKQGDIIVSLYICKALIERCHKDLNLYAANVVNILNSVLRSGDVEAIEHSIDCFTSFISHHNGLILSSDENYAKQFNILITSFVDFAMAQSGPKMTRYRLVGMQAAQAITSCEAIQNSNLRYLTAKIIPGILHNLEHKNEEFLLHLQSKAEIFHEKENRHNNLISHTTHTTNEHDPLTDELNEILALENLKRIYEINDGAHIRNATLALISHIKNLTKSKLIINWAVTLITIITKWTHVQHRYIILIITVEMLESLPDKDIPSKEYFLLTSLIHALLSSNVNLIGLSVMDIIHALTGKIIGQIKELDTPDTAKLSKIILSKRSYLFEDTIERLKFNSEQREFFISELIHCLGALATHIYYRDQITDMAASFLSCLRPLSNTLSASANEVRIGKLLALAAVKEIFVIVNLKCNQSGVSRSRVSLDIWNYTAVILKDNDPSNLSNIYKYLTNLIVLRLEYISVLTTFLNVEFNSIDEESLYNSDTSKISSSNYLQSLHSYIYIYSLLINNTETDYQAIQYLLFVLTEKFGSKETIRLVPVMLHLQESINEENIALSSQQKSTILSIIIWYMIIVSKKINNQKLFEKVNEEMNRRKLDKSWPDFITLHPSFMQSSICSPQPLSKTIEPSKPFLNKEEIIDILITTPKFPESAKKSLMEAWSPESSLILEDISRPDFLVGIDPTNYEKHSSPSNSLSQITSNQEEILLSDTHSSIIKVNSLRRTLTEPHINNIKKSYNISSIKLSKFNLSPDTFTYKDIRKINQDTVSKEIDMNKLLNNIKSEESLNYKKQSNISASAPYA</sequence>
<proteinExistence type="inferred from homology"/>
<accession>L0P929</accession>
<comment type="similarity">
    <text evidence="1">Belongs to the EFR3 family.</text>
</comment>
<comment type="caution">
    <text evidence="2">The sequence shown here is derived from an EMBL/GenBank/DDBJ whole genome shotgun (WGS) entry which is preliminary data.</text>
</comment>
<dbReference type="EMBL" id="CAKM01000130">
    <property type="protein sequence ID" value="CCJ28881.1"/>
    <property type="molecule type" value="Genomic_DNA"/>
</dbReference>
<evidence type="ECO:0000256" key="1">
    <source>
        <dbReference type="ARBA" id="ARBA00010216"/>
    </source>
</evidence>
<dbReference type="GO" id="GO:0072659">
    <property type="term" value="P:protein localization to plasma membrane"/>
    <property type="evidence" value="ECO:0007669"/>
    <property type="project" value="InterPro"/>
</dbReference>
<dbReference type="FunCoup" id="L0P929">
    <property type="interactions" value="2"/>
</dbReference>
<dbReference type="InterPro" id="IPR049150">
    <property type="entry name" value="EFR3_HEAT-like_rpt"/>
</dbReference>